<protein>
    <recommendedName>
        <fullName evidence="5">ATR-interacting protein</fullName>
    </recommendedName>
</protein>
<comment type="caution">
    <text evidence="3">The sequence shown here is derived from an EMBL/GenBank/DDBJ whole genome shotgun (WGS) entry which is preliminary data.</text>
</comment>
<evidence type="ECO:0008006" key="5">
    <source>
        <dbReference type="Google" id="ProtNLM"/>
    </source>
</evidence>
<feature type="compositionally biased region" description="Acidic residues" evidence="2">
    <location>
        <begin position="14"/>
        <end position="25"/>
    </location>
</feature>
<dbReference type="EMBL" id="JAODUO010000619">
    <property type="protein sequence ID" value="KAK2177095.1"/>
    <property type="molecule type" value="Genomic_DNA"/>
</dbReference>
<dbReference type="GO" id="GO:0006281">
    <property type="term" value="P:DNA repair"/>
    <property type="evidence" value="ECO:0007669"/>
    <property type="project" value="TreeGrafter"/>
</dbReference>
<dbReference type="InterPro" id="IPR033349">
    <property type="entry name" value="ATRIP"/>
</dbReference>
<feature type="region of interest" description="Disordered" evidence="2">
    <location>
        <begin position="619"/>
        <end position="658"/>
    </location>
</feature>
<accession>A0AAD9KTN2</accession>
<dbReference type="PANTHER" id="PTHR28594">
    <property type="entry name" value="ATR-INTERACTING PROTEIN"/>
    <property type="match status" value="1"/>
</dbReference>
<keyword evidence="4" id="KW-1185">Reference proteome</keyword>
<dbReference type="PANTHER" id="PTHR28594:SF1">
    <property type="entry name" value="ATR-INTERACTING PROTEIN"/>
    <property type="match status" value="1"/>
</dbReference>
<feature type="compositionally biased region" description="Polar residues" evidence="2">
    <location>
        <begin position="57"/>
        <end position="81"/>
    </location>
</feature>
<keyword evidence="1" id="KW-0175">Coiled coil</keyword>
<feature type="region of interest" description="Disordered" evidence="2">
    <location>
        <begin position="38"/>
        <end position="81"/>
    </location>
</feature>
<dbReference type="Proteomes" id="UP001209878">
    <property type="component" value="Unassembled WGS sequence"/>
</dbReference>
<feature type="region of interest" description="Disordered" evidence="2">
    <location>
        <begin position="1"/>
        <end position="25"/>
    </location>
</feature>
<gene>
    <name evidence="3" type="ORF">NP493_619g05059</name>
</gene>
<evidence type="ECO:0000256" key="2">
    <source>
        <dbReference type="SAM" id="MobiDB-lite"/>
    </source>
</evidence>
<name>A0AAD9KTN2_RIDPI</name>
<evidence type="ECO:0000256" key="1">
    <source>
        <dbReference type="SAM" id="Coils"/>
    </source>
</evidence>
<reference evidence="3" key="1">
    <citation type="journal article" date="2023" name="Mol. Biol. Evol.">
        <title>Third-Generation Sequencing Reveals the Adaptive Role of the Epigenome in Three Deep-Sea Polychaetes.</title>
        <authorList>
            <person name="Perez M."/>
            <person name="Aroh O."/>
            <person name="Sun Y."/>
            <person name="Lan Y."/>
            <person name="Juniper S.K."/>
            <person name="Young C.R."/>
            <person name="Angers B."/>
            <person name="Qian P.Y."/>
        </authorList>
    </citation>
    <scope>NUCLEOTIDE SEQUENCE</scope>
    <source>
        <strain evidence="3">R07B-5</strain>
    </source>
</reference>
<feature type="coiled-coil region" evidence="1">
    <location>
        <begin position="103"/>
        <end position="201"/>
    </location>
</feature>
<dbReference type="GO" id="GO:0000077">
    <property type="term" value="P:DNA damage checkpoint signaling"/>
    <property type="evidence" value="ECO:0007669"/>
    <property type="project" value="InterPro"/>
</dbReference>
<evidence type="ECO:0000313" key="4">
    <source>
        <dbReference type="Proteomes" id="UP001209878"/>
    </source>
</evidence>
<evidence type="ECO:0000313" key="3">
    <source>
        <dbReference type="EMBL" id="KAK2177095.1"/>
    </source>
</evidence>
<sequence>MAPHCQTNAAGPDELWDDDDDMDDFTQDQLEDIDNLIASSQQVDTGKPRGTSFAAGNRTTTPVGGTVKQQSFSPSNVDTGSEKLSQVLPSKEAQLDNVTRQQVDKLLQECQRYRNEMVLLKDNQQSNDGQVKILRASLTQKENELSRLRQEQLRAIEQEARLRAERESNLGKEIEKLKTQLQFKEQEIVEVQGRCKKLEVRLTKVANVDLESGSSLPSQSPRSKVGNLLTSPKSKVSCLSSPKSKVTIPSPVKGAFPNEQSFLSEEKSPRLCCSRLQDNHSLAGPLLVDRLISPSGTDFLGRSSHDESLPRGLIDLMQIPHLSHPATVLPGIKDSDVGMNKHPSSGQGVEPCCHGNIAADPDPRMGKFGDCQLFKKLVDLANPLHFQNRVSCVDVTESALVCLTTLAQNCQHQHLHRFESLVSRDLLVNCLADDLDICVQSRCALAMRALDILTALVRSSLFLSLLCVGADECLLQLVYSCVCSDWKGRRQTDTTQLGQKVVTLLSTIVSHHKNGVTMLLNSNCPCGTDVVKSVVLVLHRELHAYRASPSGGSLRLLRDGIALLHAFSIQDKYYRRHHEDVEHQYVELVCGTETLFRETDGTRDHEMAALLELWDFDQDCPNGSGEEDDEENKALDSVTGNAKDPQEGEQPMDVIEIE</sequence>
<dbReference type="AlphaFoldDB" id="A0AAD9KTN2"/>
<proteinExistence type="predicted"/>
<organism evidence="3 4">
    <name type="scientific">Ridgeia piscesae</name>
    <name type="common">Tubeworm</name>
    <dbReference type="NCBI Taxonomy" id="27915"/>
    <lineage>
        <taxon>Eukaryota</taxon>
        <taxon>Metazoa</taxon>
        <taxon>Spiralia</taxon>
        <taxon>Lophotrochozoa</taxon>
        <taxon>Annelida</taxon>
        <taxon>Polychaeta</taxon>
        <taxon>Sedentaria</taxon>
        <taxon>Canalipalpata</taxon>
        <taxon>Sabellida</taxon>
        <taxon>Siboglinidae</taxon>
        <taxon>Ridgeia</taxon>
    </lineage>
</organism>